<sequence length="95" mass="10510">MARVDRPFPLEMKDFEPRSHPSPGQGKSTAAQLPASQPQPQSYSQSQSQSASGILLLHSLSTSHLQLRPHHLSALARFRTNIFPRAAPPTKPAWF</sequence>
<accession>A0A9P7T269</accession>
<gene>
    <name evidence="2" type="ORF">E4U43_006508</name>
</gene>
<name>A0A9P7T269_9HYPO</name>
<organism evidence="2 3">
    <name type="scientific">Claviceps pusilla</name>
    <dbReference type="NCBI Taxonomy" id="123648"/>
    <lineage>
        <taxon>Eukaryota</taxon>
        <taxon>Fungi</taxon>
        <taxon>Dikarya</taxon>
        <taxon>Ascomycota</taxon>
        <taxon>Pezizomycotina</taxon>
        <taxon>Sordariomycetes</taxon>
        <taxon>Hypocreomycetidae</taxon>
        <taxon>Hypocreales</taxon>
        <taxon>Clavicipitaceae</taxon>
        <taxon>Claviceps</taxon>
    </lineage>
</organism>
<feature type="region of interest" description="Disordered" evidence="1">
    <location>
        <begin position="1"/>
        <end position="49"/>
    </location>
</feature>
<dbReference type="Proteomes" id="UP000748025">
    <property type="component" value="Unassembled WGS sequence"/>
</dbReference>
<feature type="compositionally biased region" description="Basic and acidic residues" evidence="1">
    <location>
        <begin position="1"/>
        <end position="19"/>
    </location>
</feature>
<dbReference type="EMBL" id="SRPW01000450">
    <property type="protein sequence ID" value="KAG6014463.1"/>
    <property type="molecule type" value="Genomic_DNA"/>
</dbReference>
<feature type="compositionally biased region" description="Low complexity" evidence="1">
    <location>
        <begin position="30"/>
        <end position="49"/>
    </location>
</feature>
<evidence type="ECO:0000313" key="2">
    <source>
        <dbReference type="EMBL" id="KAG6014463.1"/>
    </source>
</evidence>
<keyword evidence="3" id="KW-1185">Reference proteome</keyword>
<reference evidence="2" key="1">
    <citation type="journal article" date="2020" name="bioRxiv">
        <title>Whole genome comparisons of ergot fungi reveals the divergence and evolution of species within the genus Claviceps are the result of varying mechanisms driving genome evolution and host range expansion.</title>
        <authorList>
            <person name="Wyka S.A."/>
            <person name="Mondo S.J."/>
            <person name="Liu M."/>
            <person name="Dettman J."/>
            <person name="Nalam V."/>
            <person name="Broders K.D."/>
        </authorList>
    </citation>
    <scope>NUCLEOTIDE SEQUENCE</scope>
    <source>
        <strain evidence="2">CCC 602</strain>
    </source>
</reference>
<proteinExistence type="predicted"/>
<comment type="caution">
    <text evidence="2">The sequence shown here is derived from an EMBL/GenBank/DDBJ whole genome shotgun (WGS) entry which is preliminary data.</text>
</comment>
<dbReference type="AlphaFoldDB" id="A0A9P7T269"/>
<evidence type="ECO:0000256" key="1">
    <source>
        <dbReference type="SAM" id="MobiDB-lite"/>
    </source>
</evidence>
<evidence type="ECO:0000313" key="3">
    <source>
        <dbReference type="Proteomes" id="UP000748025"/>
    </source>
</evidence>
<protein>
    <submittedName>
        <fullName evidence="2">Uncharacterized protein</fullName>
    </submittedName>
</protein>